<organism evidence="2 3">
    <name type="scientific">Prorocentrum cordatum</name>
    <dbReference type="NCBI Taxonomy" id="2364126"/>
    <lineage>
        <taxon>Eukaryota</taxon>
        <taxon>Sar</taxon>
        <taxon>Alveolata</taxon>
        <taxon>Dinophyceae</taxon>
        <taxon>Prorocentrales</taxon>
        <taxon>Prorocentraceae</taxon>
        <taxon>Prorocentrum</taxon>
    </lineage>
</organism>
<keyword evidence="3" id="KW-1185">Reference proteome</keyword>
<feature type="region of interest" description="Disordered" evidence="1">
    <location>
        <begin position="57"/>
        <end position="102"/>
    </location>
</feature>
<evidence type="ECO:0000313" key="2">
    <source>
        <dbReference type="EMBL" id="CAK0874812.1"/>
    </source>
</evidence>
<evidence type="ECO:0000313" key="3">
    <source>
        <dbReference type="Proteomes" id="UP001189429"/>
    </source>
</evidence>
<comment type="caution">
    <text evidence="2">The sequence shown here is derived from an EMBL/GenBank/DDBJ whole genome shotgun (WGS) entry which is preliminary data.</text>
</comment>
<gene>
    <name evidence="2" type="ORF">PCOR1329_LOCUS59606</name>
</gene>
<accession>A0ABN9VN79</accession>
<feature type="compositionally biased region" description="Basic residues" evidence="1">
    <location>
        <begin position="74"/>
        <end position="86"/>
    </location>
</feature>
<evidence type="ECO:0000256" key="1">
    <source>
        <dbReference type="SAM" id="MobiDB-lite"/>
    </source>
</evidence>
<dbReference type="EMBL" id="CAUYUJ010017437">
    <property type="protein sequence ID" value="CAK0874812.1"/>
    <property type="molecule type" value="Genomic_DNA"/>
</dbReference>
<name>A0ABN9VN79_9DINO</name>
<feature type="region of interest" description="Disordered" evidence="1">
    <location>
        <begin position="1"/>
        <end position="26"/>
    </location>
</feature>
<sequence length="102" mass="11344">MSSLTCLLQRGPAQAARSMGGAERNRHARWATERLEDYRDRGERSLVKHAPVRRGGLRRVWSPPGREMPVTIQRGKRAGRGRRPKGARAPGNTLPEPAQSPV</sequence>
<protein>
    <submittedName>
        <fullName evidence="2">Uncharacterized protein</fullName>
    </submittedName>
</protein>
<reference evidence="2" key="1">
    <citation type="submission" date="2023-10" db="EMBL/GenBank/DDBJ databases">
        <authorList>
            <person name="Chen Y."/>
            <person name="Shah S."/>
            <person name="Dougan E. K."/>
            <person name="Thang M."/>
            <person name="Chan C."/>
        </authorList>
    </citation>
    <scope>NUCLEOTIDE SEQUENCE [LARGE SCALE GENOMIC DNA]</scope>
</reference>
<dbReference type="Proteomes" id="UP001189429">
    <property type="component" value="Unassembled WGS sequence"/>
</dbReference>
<proteinExistence type="predicted"/>